<dbReference type="Gene3D" id="3.40.1190.10">
    <property type="entry name" value="Mur-like, catalytic domain"/>
    <property type="match status" value="1"/>
</dbReference>
<organism evidence="5">
    <name type="scientific">marine sediment metagenome</name>
    <dbReference type="NCBI Taxonomy" id="412755"/>
    <lineage>
        <taxon>unclassified sequences</taxon>
        <taxon>metagenomes</taxon>
        <taxon>ecological metagenomes</taxon>
    </lineage>
</organism>
<keyword evidence="3" id="KW-0547">Nucleotide-binding</keyword>
<dbReference type="InterPro" id="IPR018109">
    <property type="entry name" value="Folylpolyglutamate_synth_CS"/>
</dbReference>
<dbReference type="SUPFAM" id="SSF53623">
    <property type="entry name" value="MurD-like peptide ligases, catalytic domain"/>
    <property type="match status" value="1"/>
</dbReference>
<comment type="similarity">
    <text evidence="1">Belongs to the folylpolyglutamate synthase family.</text>
</comment>
<keyword evidence="4" id="KW-0067">ATP-binding</keyword>
<evidence type="ECO:0000256" key="3">
    <source>
        <dbReference type="ARBA" id="ARBA00022741"/>
    </source>
</evidence>
<name>X1HEB5_9ZZZZ</name>
<feature type="non-terminal residue" evidence="5">
    <location>
        <position position="98"/>
    </location>
</feature>
<dbReference type="GO" id="GO:0005524">
    <property type="term" value="F:ATP binding"/>
    <property type="evidence" value="ECO:0007669"/>
    <property type="project" value="UniProtKB-KW"/>
</dbReference>
<dbReference type="PROSITE" id="PS01012">
    <property type="entry name" value="FOLYLPOLYGLU_SYNT_2"/>
    <property type="match status" value="1"/>
</dbReference>
<dbReference type="PANTHER" id="PTHR11136:SF0">
    <property type="entry name" value="DIHYDROFOLATE SYNTHETASE-RELATED"/>
    <property type="match status" value="1"/>
</dbReference>
<proteinExistence type="inferred from homology"/>
<accession>X1HEB5</accession>
<sequence>GYTTGLYTSPHLHTWRERIRVDGELISEEELARLVARLKPQVEAVNRKATYGELTTFEFLTALAFAYFGQKEVEFQVLEVGMGGKFDATSVIKPVVCI</sequence>
<evidence type="ECO:0008006" key="6">
    <source>
        <dbReference type="Google" id="ProtNLM"/>
    </source>
</evidence>
<dbReference type="AlphaFoldDB" id="X1HEB5"/>
<dbReference type="GO" id="GO:0008841">
    <property type="term" value="F:dihydrofolate synthase activity"/>
    <property type="evidence" value="ECO:0007669"/>
    <property type="project" value="TreeGrafter"/>
</dbReference>
<evidence type="ECO:0000256" key="2">
    <source>
        <dbReference type="ARBA" id="ARBA00022598"/>
    </source>
</evidence>
<evidence type="ECO:0000313" key="5">
    <source>
        <dbReference type="EMBL" id="GAH52179.1"/>
    </source>
</evidence>
<evidence type="ECO:0000256" key="1">
    <source>
        <dbReference type="ARBA" id="ARBA00008276"/>
    </source>
</evidence>
<dbReference type="GO" id="GO:0004326">
    <property type="term" value="F:tetrahydrofolylpolyglutamate synthase activity"/>
    <property type="evidence" value="ECO:0007669"/>
    <property type="project" value="InterPro"/>
</dbReference>
<reference evidence="5" key="1">
    <citation type="journal article" date="2014" name="Front. Microbiol.">
        <title>High frequency of phylogenetically diverse reductive dehalogenase-homologous genes in deep subseafloor sedimentary metagenomes.</title>
        <authorList>
            <person name="Kawai M."/>
            <person name="Futagami T."/>
            <person name="Toyoda A."/>
            <person name="Takaki Y."/>
            <person name="Nishi S."/>
            <person name="Hori S."/>
            <person name="Arai W."/>
            <person name="Tsubouchi T."/>
            <person name="Morono Y."/>
            <person name="Uchiyama I."/>
            <person name="Ito T."/>
            <person name="Fujiyama A."/>
            <person name="Inagaki F."/>
            <person name="Takami H."/>
        </authorList>
    </citation>
    <scope>NUCLEOTIDE SEQUENCE</scope>
    <source>
        <strain evidence="5">Expedition CK06-06</strain>
    </source>
</reference>
<protein>
    <recommendedName>
        <fullName evidence="6">Bifunctional folylpolyglutamate synthase/dihydrofolate synthase</fullName>
    </recommendedName>
</protein>
<evidence type="ECO:0000256" key="4">
    <source>
        <dbReference type="ARBA" id="ARBA00022840"/>
    </source>
</evidence>
<dbReference type="InterPro" id="IPR036565">
    <property type="entry name" value="Mur-like_cat_sf"/>
</dbReference>
<dbReference type="PANTHER" id="PTHR11136">
    <property type="entry name" value="FOLYLPOLYGLUTAMATE SYNTHASE-RELATED"/>
    <property type="match status" value="1"/>
</dbReference>
<keyword evidence="2" id="KW-0436">Ligase</keyword>
<dbReference type="GO" id="GO:0005737">
    <property type="term" value="C:cytoplasm"/>
    <property type="evidence" value="ECO:0007669"/>
    <property type="project" value="TreeGrafter"/>
</dbReference>
<comment type="caution">
    <text evidence="5">The sequence shown here is derived from an EMBL/GenBank/DDBJ whole genome shotgun (WGS) entry which is preliminary data.</text>
</comment>
<gene>
    <name evidence="5" type="ORF">S03H2_26571</name>
</gene>
<dbReference type="InterPro" id="IPR001645">
    <property type="entry name" value="Folylpolyglutamate_synth"/>
</dbReference>
<feature type="non-terminal residue" evidence="5">
    <location>
        <position position="1"/>
    </location>
</feature>
<dbReference type="EMBL" id="BARU01015470">
    <property type="protein sequence ID" value="GAH52179.1"/>
    <property type="molecule type" value="Genomic_DNA"/>
</dbReference>